<feature type="compositionally biased region" description="Polar residues" evidence="1">
    <location>
        <begin position="686"/>
        <end position="698"/>
    </location>
</feature>
<feature type="region of interest" description="Disordered" evidence="1">
    <location>
        <begin position="670"/>
        <end position="703"/>
    </location>
</feature>
<dbReference type="Proteomes" id="UP001488838">
    <property type="component" value="Unassembled WGS sequence"/>
</dbReference>
<feature type="non-terminal residue" evidence="2">
    <location>
        <position position="1"/>
    </location>
</feature>
<feature type="compositionally biased region" description="Low complexity" evidence="1">
    <location>
        <begin position="352"/>
        <end position="372"/>
    </location>
</feature>
<feature type="non-terminal residue" evidence="2">
    <location>
        <position position="720"/>
    </location>
</feature>
<accession>A0AAW0K8H3</accession>
<protein>
    <submittedName>
        <fullName evidence="2">Uncharacterized protein</fullName>
    </submittedName>
</protein>
<gene>
    <name evidence="2" type="ORF">U0070_022857</name>
</gene>
<dbReference type="AlphaFoldDB" id="A0AAW0K8H3"/>
<organism evidence="2 3">
    <name type="scientific">Myodes glareolus</name>
    <name type="common">Bank vole</name>
    <name type="synonym">Clethrionomys glareolus</name>
    <dbReference type="NCBI Taxonomy" id="447135"/>
    <lineage>
        <taxon>Eukaryota</taxon>
        <taxon>Metazoa</taxon>
        <taxon>Chordata</taxon>
        <taxon>Craniata</taxon>
        <taxon>Vertebrata</taxon>
        <taxon>Euteleostomi</taxon>
        <taxon>Mammalia</taxon>
        <taxon>Eutheria</taxon>
        <taxon>Euarchontoglires</taxon>
        <taxon>Glires</taxon>
        <taxon>Rodentia</taxon>
        <taxon>Myomorpha</taxon>
        <taxon>Muroidea</taxon>
        <taxon>Cricetidae</taxon>
        <taxon>Arvicolinae</taxon>
        <taxon>Myodes</taxon>
    </lineage>
</organism>
<reference evidence="2 3" key="1">
    <citation type="journal article" date="2023" name="bioRxiv">
        <title>Conserved and derived expression patterns and positive selection on dental genes reveal complex evolutionary context of ever-growing rodent molars.</title>
        <authorList>
            <person name="Calamari Z.T."/>
            <person name="Song A."/>
            <person name="Cohen E."/>
            <person name="Akter M."/>
            <person name="Roy R.D."/>
            <person name="Hallikas O."/>
            <person name="Christensen M.M."/>
            <person name="Li P."/>
            <person name="Marangoni P."/>
            <person name="Jernvall J."/>
            <person name="Klein O.D."/>
        </authorList>
    </citation>
    <scope>NUCLEOTIDE SEQUENCE [LARGE SCALE GENOMIC DNA]</scope>
    <source>
        <strain evidence="2">V071</strain>
    </source>
</reference>
<comment type="caution">
    <text evidence="2">The sequence shown here is derived from an EMBL/GenBank/DDBJ whole genome shotgun (WGS) entry which is preliminary data.</text>
</comment>
<evidence type="ECO:0000313" key="3">
    <source>
        <dbReference type="Proteomes" id="UP001488838"/>
    </source>
</evidence>
<evidence type="ECO:0000313" key="2">
    <source>
        <dbReference type="EMBL" id="KAK7834886.1"/>
    </source>
</evidence>
<feature type="region of interest" description="Disordered" evidence="1">
    <location>
        <begin position="348"/>
        <end position="372"/>
    </location>
</feature>
<evidence type="ECO:0000256" key="1">
    <source>
        <dbReference type="SAM" id="MobiDB-lite"/>
    </source>
</evidence>
<dbReference type="EMBL" id="JBBHLL010000003">
    <property type="protein sequence ID" value="KAK7834886.1"/>
    <property type="molecule type" value="Genomic_DNA"/>
</dbReference>
<name>A0AAW0K8H3_MYOGA</name>
<proteinExistence type="predicted"/>
<keyword evidence="3" id="KW-1185">Reference proteome</keyword>
<sequence>ISDFNQRPILLNNDVDGEVSIHGPRLVAEAQCNTLNHVLNVIADGSDHGQFFPIVPPFVNLEPLLLLSKKAQLYVDVLKSLQRGHFTMTVRPFRETPNHLSATSKEEVSFSRGPVAKNPTWLLRHRIWGSYETKEAVLETPSERKELVKNWVVPFNVTSEQDSLDIRDILDIRVVALSGRFSQYRTVTPEKLPDIYFCNRNPILLLSDMQLTLVSHICNQNQPEICLQKLKQNNLFDDREGVGEGQECAKGMTKELGKTFEEERDLINSDIWFTSLWQESIASDKCQLEKHDAVATHRHLVAVHLATVLLVCILLLCCQFENASDSEHAEAQHTASTVHEVALVEAPGERTGGSNAVAEAAAPARGSGAEGSSRGLGLRLHCTETEWGKTELGGKIQKLEAGKNKQVSSTTLGATYLAGNAGGKHLGLYKASSGTQEAIKYMTAPECWLEDEPVDKREAGKTSIPLVILGSRKTSSGVVVNAVKIQRNVMVIPKSVTSSQIRENIQVATLRDAQDKSPKTEPASLGNSLLDYFQNRLLLTKAQIPARLALWALTQPTEDAQYRRVPGASASEADYQQTRSPALTSYSVTASSKTAGKRVVQTVLQGQRYTVMCLRKVGKQNPSSRREQMMESEIQKSWKLIKDVLEMRLQNQPLHPVQIYAQLLCSPPSEGSSHIPTLPHGYGPPQGTQGNKDQQAQGQLVPGLLTTHPKYESICHQQDQ</sequence>